<keyword evidence="1" id="KW-0472">Membrane</keyword>
<reference evidence="2 3" key="1">
    <citation type="submission" date="2016-05" db="EMBL/GenBank/DDBJ databases">
        <title>Niabella ginsenosidivorans BS26 whole genome sequencing.</title>
        <authorList>
            <person name="Im W.T."/>
            <person name="Siddiqi M.Z."/>
        </authorList>
    </citation>
    <scope>NUCLEOTIDE SEQUENCE [LARGE SCALE GENOMIC DNA]</scope>
    <source>
        <strain evidence="2 3">BS26</strain>
    </source>
</reference>
<evidence type="ECO:0000313" key="3">
    <source>
        <dbReference type="Proteomes" id="UP000077667"/>
    </source>
</evidence>
<feature type="transmembrane region" description="Helical" evidence="1">
    <location>
        <begin position="49"/>
        <end position="71"/>
    </location>
</feature>
<protein>
    <recommendedName>
        <fullName evidence="4">DUF4345 domain-containing protein</fullName>
    </recommendedName>
</protein>
<dbReference type="OrthoDB" id="852460at2"/>
<keyword evidence="1" id="KW-0812">Transmembrane</keyword>
<dbReference type="AlphaFoldDB" id="A0A1A9I5V9"/>
<dbReference type="Proteomes" id="UP000077667">
    <property type="component" value="Chromosome"/>
</dbReference>
<proteinExistence type="predicted"/>
<dbReference type="Pfam" id="PF14248">
    <property type="entry name" value="DUF4345"/>
    <property type="match status" value="1"/>
</dbReference>
<dbReference type="EMBL" id="CP015772">
    <property type="protein sequence ID" value="ANH82080.1"/>
    <property type="molecule type" value="Genomic_DNA"/>
</dbReference>
<organism evidence="2 3">
    <name type="scientific">Niabella ginsenosidivorans</name>
    <dbReference type="NCBI Taxonomy" id="1176587"/>
    <lineage>
        <taxon>Bacteria</taxon>
        <taxon>Pseudomonadati</taxon>
        <taxon>Bacteroidota</taxon>
        <taxon>Chitinophagia</taxon>
        <taxon>Chitinophagales</taxon>
        <taxon>Chitinophagaceae</taxon>
        <taxon>Niabella</taxon>
    </lineage>
</organism>
<evidence type="ECO:0008006" key="4">
    <source>
        <dbReference type="Google" id="ProtNLM"/>
    </source>
</evidence>
<evidence type="ECO:0000313" key="2">
    <source>
        <dbReference type="EMBL" id="ANH82080.1"/>
    </source>
</evidence>
<feature type="transmembrane region" description="Helical" evidence="1">
    <location>
        <begin position="78"/>
        <end position="98"/>
    </location>
</feature>
<dbReference type="KEGG" id="nia:A8C56_14850"/>
<gene>
    <name evidence="2" type="ORF">A8C56_14850</name>
</gene>
<accession>A0A1A9I5V9</accession>
<sequence>MKKSVTIISCICIGIFSLSVLYISILAWANPGAVMKFVEVELNNNDALSSIRGVYGGVGFFLIGVALIISIRNLQHGLLFFTAFWLMYAVCRLLTIYIDGPLGAFGNTWLKIELTFGLLSWVLYLLRRYVLKIKITRFANV</sequence>
<dbReference type="STRING" id="1176587.A8C56_14850"/>
<keyword evidence="3" id="KW-1185">Reference proteome</keyword>
<feature type="transmembrane region" description="Helical" evidence="1">
    <location>
        <begin position="7"/>
        <end position="29"/>
    </location>
</feature>
<dbReference type="InterPro" id="IPR025597">
    <property type="entry name" value="DUF4345"/>
</dbReference>
<dbReference type="RefSeq" id="WP_067757598.1">
    <property type="nucleotide sequence ID" value="NZ_CP015772.1"/>
</dbReference>
<name>A0A1A9I5V9_9BACT</name>
<keyword evidence="1" id="KW-1133">Transmembrane helix</keyword>
<evidence type="ECO:0000256" key="1">
    <source>
        <dbReference type="SAM" id="Phobius"/>
    </source>
</evidence>
<feature type="transmembrane region" description="Helical" evidence="1">
    <location>
        <begin position="104"/>
        <end position="126"/>
    </location>
</feature>